<dbReference type="Gene3D" id="3.90.550.10">
    <property type="entry name" value="Spore Coat Polysaccharide Biosynthesis Protein SpsA, Chain A"/>
    <property type="match status" value="1"/>
</dbReference>
<dbReference type="AlphaFoldDB" id="A0A546XY15"/>
<evidence type="ECO:0000313" key="3">
    <source>
        <dbReference type="Proteomes" id="UP000317023"/>
    </source>
</evidence>
<dbReference type="SUPFAM" id="SSF53448">
    <property type="entry name" value="Nucleotide-diphospho-sugar transferases"/>
    <property type="match status" value="1"/>
</dbReference>
<dbReference type="Pfam" id="PF00535">
    <property type="entry name" value="Glycos_transf_2"/>
    <property type="match status" value="1"/>
</dbReference>
<dbReference type="GO" id="GO:0016740">
    <property type="term" value="F:transferase activity"/>
    <property type="evidence" value="ECO:0007669"/>
    <property type="project" value="UniProtKB-KW"/>
</dbReference>
<keyword evidence="2" id="KW-0808">Transferase</keyword>
<name>A0A546XY15_AGRTU</name>
<gene>
    <name evidence="2" type="ORF">EXN61_16470</name>
</gene>
<dbReference type="EMBL" id="SGOE01000004">
    <property type="protein sequence ID" value="TRB05586.1"/>
    <property type="molecule type" value="Genomic_DNA"/>
</dbReference>
<evidence type="ECO:0000313" key="2">
    <source>
        <dbReference type="EMBL" id="TRB05586.1"/>
    </source>
</evidence>
<dbReference type="Proteomes" id="UP000317023">
    <property type="component" value="Unassembled WGS sequence"/>
</dbReference>
<feature type="domain" description="Glycosyltransferase 2-like" evidence="1">
    <location>
        <begin position="15"/>
        <end position="165"/>
    </location>
</feature>
<dbReference type="InterPro" id="IPR029044">
    <property type="entry name" value="Nucleotide-diphossugar_trans"/>
</dbReference>
<proteinExistence type="predicted"/>
<reference evidence="2 3" key="1">
    <citation type="journal article" date="2019" name="Appl. Microbiol. Biotechnol.">
        <title>Differential efficiency of wild type rhizogenic strains for rol gene transformation of plants.</title>
        <authorList>
            <person name="Desmet S."/>
            <person name="De Keyser E."/>
            <person name="Van Vaerenbergh J."/>
            <person name="Baeyen S."/>
            <person name="Van Huylenbroeck J."/>
            <person name="Geelen D."/>
            <person name="Dhooghe E."/>
        </authorList>
    </citation>
    <scope>NUCLEOTIDE SEQUENCE [LARGE SCALE GENOMIC DNA]</scope>
    <source>
        <strain evidence="2 3">MAFF210266</strain>
    </source>
</reference>
<protein>
    <submittedName>
        <fullName evidence="2">Glycosyltransferase family 2 protein</fullName>
    </submittedName>
</protein>
<sequence length="293" mass="32315">MTALPLSTVTVVSVCYKSDGLVRDLVASIPDETPIVLVDNGHTNTFGDFTPKKNIRIVRLDDNLGFGRGCNAGAKVAETPWILFLNPDARLNPGAIEALLEAATKYTSAFAFNPRIYNADGSPYFKRRSWLLPRQLYMKKGWPSEDAVVPVLSGAALFVSKRSFDYVGGFDPNIFMYHEDDDLSLRLAALGELRFVRNSTVVHSAGHSSGRSPEIARLKAYHMAQSRIYAGQKHHRPLAKTSTLLQGCLLLLSPYVLVSARRRAKALGFLRGALSKIWSEALIINSLKTPKEP</sequence>
<dbReference type="CDD" id="cd04186">
    <property type="entry name" value="GT_2_like_c"/>
    <property type="match status" value="1"/>
</dbReference>
<dbReference type="PANTHER" id="PTHR43179">
    <property type="entry name" value="RHAMNOSYLTRANSFERASE WBBL"/>
    <property type="match status" value="1"/>
</dbReference>
<comment type="caution">
    <text evidence="2">The sequence shown here is derived from an EMBL/GenBank/DDBJ whole genome shotgun (WGS) entry which is preliminary data.</text>
</comment>
<accession>A0A546XY15</accession>
<organism evidence="2 3">
    <name type="scientific">Agrobacterium tumefaciens</name>
    <dbReference type="NCBI Taxonomy" id="358"/>
    <lineage>
        <taxon>Bacteria</taxon>
        <taxon>Pseudomonadati</taxon>
        <taxon>Pseudomonadota</taxon>
        <taxon>Alphaproteobacteria</taxon>
        <taxon>Hyphomicrobiales</taxon>
        <taxon>Rhizobiaceae</taxon>
        <taxon>Rhizobium/Agrobacterium group</taxon>
        <taxon>Agrobacterium</taxon>
        <taxon>Agrobacterium tumefaciens complex</taxon>
    </lineage>
</organism>
<dbReference type="InterPro" id="IPR001173">
    <property type="entry name" value="Glyco_trans_2-like"/>
</dbReference>
<evidence type="ECO:0000259" key="1">
    <source>
        <dbReference type="Pfam" id="PF00535"/>
    </source>
</evidence>
<dbReference type="PANTHER" id="PTHR43179:SF7">
    <property type="entry name" value="RHAMNOSYLTRANSFERASE WBBL"/>
    <property type="match status" value="1"/>
</dbReference>